<keyword evidence="3" id="KW-1185">Reference proteome</keyword>
<comment type="caution">
    <text evidence="2">The sequence shown here is derived from an EMBL/GenBank/DDBJ whole genome shotgun (WGS) entry which is preliminary data.</text>
</comment>
<feature type="chain" id="PRO_5043004626" evidence="1">
    <location>
        <begin position="19"/>
        <end position="182"/>
    </location>
</feature>
<reference evidence="2" key="2">
    <citation type="submission" date="2023-05" db="EMBL/GenBank/DDBJ databases">
        <authorList>
            <consortium name="Lawrence Berkeley National Laboratory"/>
            <person name="Steindorff A."/>
            <person name="Hensen N."/>
            <person name="Bonometti L."/>
            <person name="Westerberg I."/>
            <person name="Brannstrom I.O."/>
            <person name="Guillou S."/>
            <person name="Cros-Aarteil S."/>
            <person name="Calhoun S."/>
            <person name="Haridas S."/>
            <person name="Kuo A."/>
            <person name="Mondo S."/>
            <person name="Pangilinan J."/>
            <person name="Riley R."/>
            <person name="Labutti K."/>
            <person name="Andreopoulos B."/>
            <person name="Lipzen A."/>
            <person name="Chen C."/>
            <person name="Yanf M."/>
            <person name="Daum C."/>
            <person name="Ng V."/>
            <person name="Clum A."/>
            <person name="Ohm R."/>
            <person name="Martin F."/>
            <person name="Silar P."/>
            <person name="Natvig D."/>
            <person name="Lalanne C."/>
            <person name="Gautier V."/>
            <person name="Ament-Velasquez S.L."/>
            <person name="Kruys A."/>
            <person name="Hutchinson M.I."/>
            <person name="Powell A.J."/>
            <person name="Barry K."/>
            <person name="Miller A.N."/>
            <person name="Grigoriev I.V."/>
            <person name="Debuchy R."/>
            <person name="Gladieux P."/>
            <person name="Thoren M.H."/>
            <person name="Johannesson H."/>
        </authorList>
    </citation>
    <scope>NUCLEOTIDE SEQUENCE</scope>
    <source>
        <strain evidence="2">CBS 103.79</strain>
    </source>
</reference>
<dbReference type="AlphaFoldDB" id="A0AAN6MSJ6"/>
<sequence>MFTSVVFTAVIAITGVFGTVVNAAPTGHEGDGAAVAIRQSQVACSDGATVEKLWLVERLNVTYTENELVRHGNASWTIVNTLAKTTEHLSCALRANYICELNGTPGDPSLHIWVQINLDVATFSINQTITCGSEPTSRPASAIGTADLYLICPRIDQDLSCYGDDDGGGYADGVVTLPTISL</sequence>
<dbReference type="EMBL" id="MU855335">
    <property type="protein sequence ID" value="KAK3906159.1"/>
    <property type="molecule type" value="Genomic_DNA"/>
</dbReference>
<feature type="signal peptide" evidence="1">
    <location>
        <begin position="1"/>
        <end position="18"/>
    </location>
</feature>
<evidence type="ECO:0000256" key="1">
    <source>
        <dbReference type="SAM" id="SignalP"/>
    </source>
</evidence>
<protein>
    <submittedName>
        <fullName evidence="2">Uncharacterized protein</fullName>
    </submittedName>
</protein>
<keyword evidence="1" id="KW-0732">Signal</keyword>
<name>A0AAN6MSJ6_9PEZI</name>
<proteinExistence type="predicted"/>
<dbReference type="Proteomes" id="UP001303889">
    <property type="component" value="Unassembled WGS sequence"/>
</dbReference>
<evidence type="ECO:0000313" key="2">
    <source>
        <dbReference type="EMBL" id="KAK3906159.1"/>
    </source>
</evidence>
<organism evidence="2 3">
    <name type="scientific">Staphylotrichum tortipilum</name>
    <dbReference type="NCBI Taxonomy" id="2831512"/>
    <lineage>
        <taxon>Eukaryota</taxon>
        <taxon>Fungi</taxon>
        <taxon>Dikarya</taxon>
        <taxon>Ascomycota</taxon>
        <taxon>Pezizomycotina</taxon>
        <taxon>Sordariomycetes</taxon>
        <taxon>Sordariomycetidae</taxon>
        <taxon>Sordariales</taxon>
        <taxon>Chaetomiaceae</taxon>
        <taxon>Staphylotrichum</taxon>
    </lineage>
</organism>
<evidence type="ECO:0000313" key="3">
    <source>
        <dbReference type="Proteomes" id="UP001303889"/>
    </source>
</evidence>
<gene>
    <name evidence="2" type="ORF">C8A05DRAFT_12086</name>
</gene>
<accession>A0AAN6MSJ6</accession>
<reference evidence="2" key="1">
    <citation type="journal article" date="2023" name="Mol. Phylogenet. Evol.">
        <title>Genome-scale phylogeny and comparative genomics of the fungal order Sordariales.</title>
        <authorList>
            <person name="Hensen N."/>
            <person name="Bonometti L."/>
            <person name="Westerberg I."/>
            <person name="Brannstrom I.O."/>
            <person name="Guillou S."/>
            <person name="Cros-Aarteil S."/>
            <person name="Calhoun S."/>
            <person name="Haridas S."/>
            <person name="Kuo A."/>
            <person name="Mondo S."/>
            <person name="Pangilinan J."/>
            <person name="Riley R."/>
            <person name="LaButti K."/>
            <person name="Andreopoulos B."/>
            <person name="Lipzen A."/>
            <person name="Chen C."/>
            <person name="Yan M."/>
            <person name="Daum C."/>
            <person name="Ng V."/>
            <person name="Clum A."/>
            <person name="Steindorff A."/>
            <person name="Ohm R.A."/>
            <person name="Martin F."/>
            <person name="Silar P."/>
            <person name="Natvig D.O."/>
            <person name="Lalanne C."/>
            <person name="Gautier V."/>
            <person name="Ament-Velasquez S.L."/>
            <person name="Kruys A."/>
            <person name="Hutchinson M.I."/>
            <person name="Powell A.J."/>
            <person name="Barry K."/>
            <person name="Miller A.N."/>
            <person name="Grigoriev I.V."/>
            <person name="Debuchy R."/>
            <person name="Gladieux P."/>
            <person name="Hiltunen Thoren M."/>
            <person name="Johannesson H."/>
        </authorList>
    </citation>
    <scope>NUCLEOTIDE SEQUENCE</scope>
    <source>
        <strain evidence="2">CBS 103.79</strain>
    </source>
</reference>